<gene>
    <name evidence="2" type="ORF">TTAC_LOCUS3093</name>
</gene>
<evidence type="ECO:0000256" key="1">
    <source>
        <dbReference type="SAM" id="MobiDB-lite"/>
    </source>
</evidence>
<dbReference type="Proteomes" id="UP000274429">
    <property type="component" value="Unassembled WGS sequence"/>
</dbReference>
<keyword evidence="3" id="KW-1185">Reference proteome</keyword>
<evidence type="ECO:0000313" key="3">
    <source>
        <dbReference type="Proteomes" id="UP000274429"/>
    </source>
</evidence>
<name>A0A0R3WQR8_HYDTA</name>
<protein>
    <submittedName>
        <fullName evidence="4">COesterase domain-containing protein</fullName>
    </submittedName>
</protein>
<sequence length="72" mass="7968">MQEVIHSTDVGTVKCFLHPENVVSFGERYAPTLKAAGSKVRYKPLFMPPPPPPPPPPQWMGMSRPKKVSLPS</sequence>
<evidence type="ECO:0000313" key="4">
    <source>
        <dbReference type="WBParaSite" id="TTAC_0000310801-mRNA-1"/>
    </source>
</evidence>
<dbReference type="AlphaFoldDB" id="A0A0R3WQR8"/>
<reference evidence="2 3" key="2">
    <citation type="submission" date="2018-11" db="EMBL/GenBank/DDBJ databases">
        <authorList>
            <consortium name="Pathogen Informatics"/>
        </authorList>
    </citation>
    <scope>NUCLEOTIDE SEQUENCE [LARGE SCALE GENOMIC DNA]</scope>
</reference>
<proteinExistence type="predicted"/>
<dbReference type="WBParaSite" id="TTAC_0000310801-mRNA-1">
    <property type="protein sequence ID" value="TTAC_0000310801-mRNA-1"/>
    <property type="gene ID" value="TTAC_0000310801"/>
</dbReference>
<dbReference type="EMBL" id="UYWX01001915">
    <property type="protein sequence ID" value="VDM21937.1"/>
    <property type="molecule type" value="Genomic_DNA"/>
</dbReference>
<accession>A0A0R3WQR8</accession>
<feature type="compositionally biased region" description="Pro residues" evidence="1">
    <location>
        <begin position="46"/>
        <end position="58"/>
    </location>
</feature>
<evidence type="ECO:0000313" key="2">
    <source>
        <dbReference type="EMBL" id="VDM21937.1"/>
    </source>
</evidence>
<feature type="region of interest" description="Disordered" evidence="1">
    <location>
        <begin position="46"/>
        <end position="72"/>
    </location>
</feature>
<organism evidence="4">
    <name type="scientific">Hydatigena taeniaeformis</name>
    <name type="common">Feline tapeworm</name>
    <name type="synonym">Taenia taeniaeformis</name>
    <dbReference type="NCBI Taxonomy" id="6205"/>
    <lineage>
        <taxon>Eukaryota</taxon>
        <taxon>Metazoa</taxon>
        <taxon>Spiralia</taxon>
        <taxon>Lophotrochozoa</taxon>
        <taxon>Platyhelminthes</taxon>
        <taxon>Cestoda</taxon>
        <taxon>Eucestoda</taxon>
        <taxon>Cyclophyllidea</taxon>
        <taxon>Taeniidae</taxon>
        <taxon>Hydatigera</taxon>
    </lineage>
</organism>
<reference evidence="4" key="1">
    <citation type="submission" date="2017-02" db="UniProtKB">
        <authorList>
            <consortium name="WormBaseParasite"/>
        </authorList>
    </citation>
    <scope>IDENTIFICATION</scope>
</reference>